<feature type="chain" id="PRO_5004259782" evidence="1">
    <location>
        <begin position="20"/>
        <end position="77"/>
    </location>
</feature>
<feature type="signal peptide" evidence="1">
    <location>
        <begin position="1"/>
        <end position="19"/>
    </location>
</feature>
<sequence length="77" mass="8155">MKTLFLLALLALVASTTFAQYSEVGGWYNEVGGGGGSQQCPQGAAEAKLLQGLRDGAMFHNEGFSSHLAHKMVEGRL</sequence>
<evidence type="ECO:0000313" key="2">
    <source>
        <dbReference type="EMBL" id="CAF04476.1"/>
    </source>
</evidence>
<name>Q5NJM2_WHEAT</name>
<keyword evidence="1" id="KW-0732">Signal</keyword>
<dbReference type="EMBL" id="AJ619022">
    <property type="protein sequence ID" value="CAF04476.1"/>
    <property type="molecule type" value="Genomic_DNA"/>
</dbReference>
<organism evidence="2">
    <name type="scientific">Triticum aestivum</name>
    <name type="common">Wheat</name>
    <dbReference type="NCBI Taxonomy" id="4565"/>
    <lineage>
        <taxon>Eukaryota</taxon>
        <taxon>Viridiplantae</taxon>
        <taxon>Streptophyta</taxon>
        <taxon>Embryophyta</taxon>
        <taxon>Tracheophyta</taxon>
        <taxon>Spermatophyta</taxon>
        <taxon>Magnoliopsida</taxon>
        <taxon>Liliopsida</taxon>
        <taxon>Poales</taxon>
        <taxon>Poaceae</taxon>
        <taxon>BOP clade</taxon>
        <taxon>Pooideae</taxon>
        <taxon>Triticodae</taxon>
        <taxon>Triticeae</taxon>
        <taxon>Triticinae</taxon>
        <taxon>Triticum</taxon>
    </lineage>
</organism>
<protein>
    <submittedName>
        <fullName evidence="2">Puroindoline</fullName>
    </submittedName>
</protein>
<proteinExistence type="predicted"/>
<reference evidence="2" key="2">
    <citation type="submission" date="2004-12" db="EMBL/GenBank/DDBJ databases">
        <title>Molecular basis of grain hardness in wheat.</title>
        <authorList>
            <person name="Ram S."/>
            <person name="Jain N."/>
        </authorList>
    </citation>
    <scope>NUCLEOTIDE SEQUENCE</scope>
</reference>
<reference evidence="2" key="1">
    <citation type="submission" date="2003-12" db="EMBL/GenBank/DDBJ databases">
        <authorList>
            <person name="Sewa S."/>
        </authorList>
    </citation>
    <scope>NUCLEOTIDE SEQUENCE</scope>
</reference>
<dbReference type="AlphaFoldDB" id="Q5NJM2"/>
<evidence type="ECO:0000256" key="1">
    <source>
        <dbReference type="SAM" id="SignalP"/>
    </source>
</evidence>
<accession>Q5NJM2</accession>